<dbReference type="InterPro" id="IPR012349">
    <property type="entry name" value="Split_barrel_FMN-bd"/>
</dbReference>
<organism evidence="2 3">
    <name type="scientific">Brevibacillus panacihumi W25</name>
    <dbReference type="NCBI Taxonomy" id="1408254"/>
    <lineage>
        <taxon>Bacteria</taxon>
        <taxon>Bacillati</taxon>
        <taxon>Bacillota</taxon>
        <taxon>Bacilli</taxon>
        <taxon>Bacillales</taxon>
        <taxon>Paenibacillaceae</taxon>
        <taxon>Brevibacillus</taxon>
    </lineage>
</organism>
<keyword evidence="3" id="KW-1185">Reference proteome</keyword>
<dbReference type="Proteomes" id="UP000017973">
    <property type="component" value="Unassembled WGS sequence"/>
</dbReference>
<dbReference type="Gene3D" id="2.30.110.10">
    <property type="entry name" value="Electron Transport, Fmn-binding Protein, Chain A"/>
    <property type="match status" value="1"/>
</dbReference>
<evidence type="ECO:0000313" key="3">
    <source>
        <dbReference type="Proteomes" id="UP000017973"/>
    </source>
</evidence>
<dbReference type="NCBIfam" id="NF005232">
    <property type="entry name" value="PRK06733.1"/>
    <property type="match status" value="1"/>
</dbReference>
<dbReference type="eggNOG" id="COG3576">
    <property type="taxonomic scope" value="Bacteria"/>
</dbReference>
<dbReference type="OrthoDB" id="2381603at2"/>
<dbReference type="AlphaFoldDB" id="V6M4N4"/>
<dbReference type="HOGENOM" id="CLU_125329_0_0_9"/>
<dbReference type="SUPFAM" id="SSF50475">
    <property type="entry name" value="FMN-binding split barrel"/>
    <property type="match status" value="1"/>
</dbReference>
<accession>V6M4N4</accession>
<dbReference type="RefSeq" id="WP_023557457.1">
    <property type="nucleotide sequence ID" value="NZ_KI629785.1"/>
</dbReference>
<dbReference type="STRING" id="1408254.T458_18025"/>
<sequence length="154" mass="17131">MAETVSQTLSEDLFALLQQERFVTLATIDHETGAPSLHSLSWVYAVSAQKILLAIDSRSRILANIEKHPEVVIQLIGGGSSYALNGLAHVKTQRIEEVPLKLALVEMQIYAVRDIMFYGSRISADPQYEKTYDKKAATKLDQQVMAALRKAELT</sequence>
<dbReference type="PATRIC" id="fig|1408254.3.peg.3556"/>
<proteinExistence type="predicted"/>
<feature type="domain" description="Pyridoxamine 5'-phosphate oxidase N-terminal" evidence="1">
    <location>
        <begin position="11"/>
        <end position="93"/>
    </location>
</feature>
<evidence type="ECO:0000259" key="1">
    <source>
        <dbReference type="Pfam" id="PF01243"/>
    </source>
</evidence>
<dbReference type="Pfam" id="PF01243">
    <property type="entry name" value="PNPOx_N"/>
    <property type="match status" value="1"/>
</dbReference>
<dbReference type="InterPro" id="IPR011576">
    <property type="entry name" value="Pyridox_Oxase_N"/>
</dbReference>
<reference evidence="2 3" key="1">
    <citation type="journal article" date="2014" name="Genome Announc.">
        <title>Draft Genome Sequence of Brevibacillus panacihumi Strain W25, a Halotolerant Hydrocarbon-Degrading Bacterium.</title>
        <authorList>
            <person name="Wang X."/>
            <person name="Jin D."/>
            <person name="Zhou L."/>
            <person name="Wu L."/>
            <person name="An W."/>
            <person name="Chen Y."/>
            <person name="Zhao L."/>
        </authorList>
    </citation>
    <scope>NUCLEOTIDE SEQUENCE [LARGE SCALE GENOMIC DNA]</scope>
    <source>
        <strain evidence="2 3">W25</strain>
    </source>
</reference>
<protein>
    <recommendedName>
        <fullName evidence="1">Pyridoxamine 5'-phosphate oxidase N-terminal domain-containing protein</fullName>
    </recommendedName>
</protein>
<evidence type="ECO:0000313" key="2">
    <source>
        <dbReference type="EMBL" id="EST52845.1"/>
    </source>
</evidence>
<name>V6M4N4_9BACL</name>
<comment type="caution">
    <text evidence="2">The sequence shown here is derived from an EMBL/GenBank/DDBJ whole genome shotgun (WGS) entry which is preliminary data.</text>
</comment>
<gene>
    <name evidence="2" type="ORF">T458_18025</name>
</gene>
<dbReference type="EMBL" id="AYJU01000017">
    <property type="protein sequence ID" value="EST52845.1"/>
    <property type="molecule type" value="Genomic_DNA"/>
</dbReference>